<protein>
    <recommendedName>
        <fullName evidence="1">Queuosine precursor transporter</fullName>
    </recommendedName>
</protein>
<dbReference type="RefSeq" id="WP_047762037.1">
    <property type="nucleotide sequence ID" value="NZ_JTDO01000165.1"/>
</dbReference>
<comment type="caution">
    <text evidence="2">The sequence shown here is derived from an EMBL/GenBank/DDBJ whole genome shotgun (WGS) entry which is preliminary data.</text>
</comment>
<name>A0A0J0YNY7_9NEIS</name>
<dbReference type="AlphaFoldDB" id="A0A0J0YNY7"/>
<dbReference type="EMBL" id="JTDO01000165">
    <property type="protein sequence ID" value="KLT71869.1"/>
    <property type="molecule type" value="Genomic_DNA"/>
</dbReference>
<dbReference type="NCBIfam" id="TIGR00697">
    <property type="entry name" value="queuosine precursor transporter"/>
    <property type="match status" value="1"/>
</dbReference>
<dbReference type="PANTHER" id="PTHR34300">
    <property type="entry name" value="QUEUOSINE PRECURSOR TRANSPORTER-RELATED"/>
    <property type="match status" value="1"/>
</dbReference>
<evidence type="ECO:0000313" key="2">
    <source>
        <dbReference type="EMBL" id="KLT71869.1"/>
    </source>
</evidence>
<sequence>SSFAAYVVGELLDMFVFNRLRRLKAGCVAPAAATGFGNAVDALVFFSVAFYASSDSLMAANWPEIAFVDVLFKLIICGLF</sequence>
<dbReference type="STRING" id="1470200.PL75_11330"/>
<dbReference type="PATRIC" id="fig|1470200.3.peg.846"/>
<proteinExistence type="predicted"/>
<evidence type="ECO:0000313" key="3">
    <source>
        <dbReference type="Proteomes" id="UP000036027"/>
    </source>
</evidence>
<accession>A0A0J0YNY7</accession>
<dbReference type="Pfam" id="PF02592">
    <property type="entry name" value="Vut_1"/>
    <property type="match status" value="1"/>
</dbReference>
<dbReference type="OrthoDB" id="7065604at2"/>
<gene>
    <name evidence="2" type="ORF">PL75_11330</name>
</gene>
<dbReference type="PANTHER" id="PTHR34300:SF1">
    <property type="entry name" value="QUEUOSINE PRECURSOR TRANSPORTER"/>
    <property type="match status" value="1"/>
</dbReference>
<dbReference type="Proteomes" id="UP000036027">
    <property type="component" value="Unassembled WGS sequence"/>
</dbReference>
<reference evidence="2 3" key="1">
    <citation type="submission" date="2014-11" db="EMBL/GenBank/DDBJ databases">
        <title>Genome of a novel goose pathogen.</title>
        <authorList>
            <person name="Hansen C.M."/>
            <person name="Hueffer K."/>
            <person name="Choi S.C."/>
        </authorList>
    </citation>
    <scope>NUCLEOTIDE SEQUENCE [LARGE SCALE GENOMIC DNA]</scope>
    <source>
        <strain evidence="2 3">KH1503</strain>
    </source>
</reference>
<organism evidence="2 3">
    <name type="scientific">Neisseria arctica</name>
    <dbReference type="NCBI Taxonomy" id="1470200"/>
    <lineage>
        <taxon>Bacteria</taxon>
        <taxon>Pseudomonadati</taxon>
        <taxon>Pseudomonadota</taxon>
        <taxon>Betaproteobacteria</taxon>
        <taxon>Neisseriales</taxon>
        <taxon>Neisseriaceae</taxon>
        <taxon>Neisseria</taxon>
    </lineage>
</organism>
<keyword evidence="3" id="KW-1185">Reference proteome</keyword>
<feature type="non-terminal residue" evidence="2">
    <location>
        <position position="80"/>
    </location>
</feature>
<dbReference type="InterPro" id="IPR003744">
    <property type="entry name" value="YhhQ"/>
</dbReference>
<feature type="non-terminal residue" evidence="2">
    <location>
        <position position="1"/>
    </location>
</feature>
<evidence type="ECO:0000256" key="1">
    <source>
        <dbReference type="NCBIfam" id="TIGR00697"/>
    </source>
</evidence>